<dbReference type="EMBL" id="JBCLPP010000016">
    <property type="protein sequence ID" value="MEY8245414.1"/>
    <property type="molecule type" value="Genomic_DNA"/>
</dbReference>
<evidence type="ECO:0000313" key="2">
    <source>
        <dbReference type="Proteomes" id="UP001565200"/>
    </source>
</evidence>
<sequence length="217" mass="23747">MKDDRYDMDEVERMLSPRCEFRASDVLRPEIMKRARALQEPRRFRLAPWLAAACVAGVVVVSLMRSEQSAEDVAESPCVAEVVADTPVRDEAADAPAEDVLVAEVITPAVKPAVEKAAQAAVTDPAVVHDPAVEPQVVAQVVERPSVEGPMPMGSGEGGPAMPRILAETDIPVTRPENLEYTYEELSLMKRQALMAYLSRIRLEIEIAEQSIAESKI</sequence>
<proteinExistence type="predicted"/>
<accession>A0ABV4CVK8</accession>
<dbReference type="RefSeq" id="WP_121699760.1">
    <property type="nucleotide sequence ID" value="NZ_JBCLPP010000016.1"/>
</dbReference>
<organism evidence="1 2">
    <name type="scientific">Heminiphilus faecis</name>
    <dbReference type="NCBI Taxonomy" id="2601703"/>
    <lineage>
        <taxon>Bacteria</taxon>
        <taxon>Pseudomonadati</taxon>
        <taxon>Bacteroidota</taxon>
        <taxon>Bacteroidia</taxon>
        <taxon>Bacteroidales</taxon>
        <taxon>Muribaculaceae</taxon>
        <taxon>Heminiphilus</taxon>
    </lineage>
</organism>
<keyword evidence="2" id="KW-1185">Reference proteome</keyword>
<name>A0ABV4CVK8_9BACT</name>
<gene>
    <name evidence="1" type="ORF">AAK873_07270</name>
</gene>
<reference evidence="1 2" key="1">
    <citation type="submission" date="2024-03" db="EMBL/GenBank/DDBJ databases">
        <title>Mouse gut bacterial collection (mGBC) of GemPharmatech.</title>
        <authorList>
            <person name="He Y."/>
            <person name="Dong L."/>
            <person name="Wu D."/>
            <person name="Gao X."/>
            <person name="Lin Z."/>
        </authorList>
    </citation>
    <scope>NUCLEOTIDE SEQUENCE [LARGE SCALE GENOMIC DNA]</scope>
    <source>
        <strain evidence="1 2">54-13</strain>
    </source>
</reference>
<dbReference type="Proteomes" id="UP001565200">
    <property type="component" value="Unassembled WGS sequence"/>
</dbReference>
<comment type="caution">
    <text evidence="1">The sequence shown here is derived from an EMBL/GenBank/DDBJ whole genome shotgun (WGS) entry which is preliminary data.</text>
</comment>
<evidence type="ECO:0000313" key="1">
    <source>
        <dbReference type="EMBL" id="MEY8245414.1"/>
    </source>
</evidence>
<protein>
    <submittedName>
        <fullName evidence="1">Uncharacterized protein</fullName>
    </submittedName>
</protein>